<evidence type="ECO:0000256" key="1">
    <source>
        <dbReference type="SAM" id="MobiDB-lite"/>
    </source>
</evidence>
<comment type="caution">
    <text evidence="2">The sequence shown here is derived from an EMBL/GenBank/DDBJ whole genome shotgun (WGS) entry which is preliminary data.</text>
</comment>
<dbReference type="AlphaFoldDB" id="A0A2C5YQF6"/>
<sequence>MEPSIPSYEENSMVFVFDLHESSGGGGSGALCGSSDDGTHASSVVTTPLASNDDYLQPTPSPPGTSPHVQYTQLGSAPSTLYHGSPEREENQNMSSLPLWLSAGERRGGRL</sequence>
<gene>
    <name evidence="2" type="ORF">CDD82_6340</name>
</gene>
<accession>A0A2C5YQF6</accession>
<name>A0A2C5YQF6_9HYPO</name>
<evidence type="ECO:0000313" key="2">
    <source>
        <dbReference type="EMBL" id="PHH71755.1"/>
    </source>
</evidence>
<protein>
    <submittedName>
        <fullName evidence="2">Uncharacterized protein</fullName>
    </submittedName>
</protein>
<proteinExistence type="predicted"/>
<keyword evidence="3" id="KW-1185">Reference proteome</keyword>
<feature type="compositionally biased region" description="Polar residues" evidence="1">
    <location>
        <begin position="40"/>
        <end position="50"/>
    </location>
</feature>
<reference evidence="2 3" key="1">
    <citation type="submission" date="2017-06" db="EMBL/GenBank/DDBJ databases">
        <title>Ant-infecting Ophiocordyceps genomes reveal a high diversity of potential behavioral manipulation genes and a possible major role for enterotoxins.</title>
        <authorList>
            <person name="De Bekker C."/>
            <person name="Evans H.C."/>
            <person name="Brachmann A."/>
            <person name="Hughes D.P."/>
        </authorList>
    </citation>
    <scope>NUCLEOTIDE SEQUENCE [LARGE SCALE GENOMIC DNA]</scope>
    <source>
        <strain evidence="2 3">1348a</strain>
    </source>
</reference>
<feature type="compositionally biased region" description="Polar residues" evidence="1">
    <location>
        <begin position="67"/>
        <end position="79"/>
    </location>
</feature>
<evidence type="ECO:0000313" key="3">
    <source>
        <dbReference type="Proteomes" id="UP000224854"/>
    </source>
</evidence>
<dbReference type="Proteomes" id="UP000224854">
    <property type="component" value="Unassembled WGS sequence"/>
</dbReference>
<feature type="region of interest" description="Disordered" evidence="1">
    <location>
        <begin position="25"/>
        <end position="111"/>
    </location>
</feature>
<organism evidence="2 3">
    <name type="scientific">Ophiocordyceps australis</name>
    <dbReference type="NCBI Taxonomy" id="1399860"/>
    <lineage>
        <taxon>Eukaryota</taxon>
        <taxon>Fungi</taxon>
        <taxon>Dikarya</taxon>
        <taxon>Ascomycota</taxon>
        <taxon>Pezizomycotina</taxon>
        <taxon>Sordariomycetes</taxon>
        <taxon>Hypocreomycetidae</taxon>
        <taxon>Hypocreales</taxon>
        <taxon>Ophiocordycipitaceae</taxon>
        <taxon>Ophiocordyceps</taxon>
    </lineage>
</organism>
<dbReference type="EMBL" id="NJEU01000646">
    <property type="protein sequence ID" value="PHH71755.1"/>
    <property type="molecule type" value="Genomic_DNA"/>
</dbReference>